<evidence type="ECO:0000259" key="9">
    <source>
        <dbReference type="Pfam" id="PF03522"/>
    </source>
</evidence>
<feature type="transmembrane region" description="Helical" evidence="7">
    <location>
        <begin position="453"/>
        <end position="482"/>
    </location>
</feature>
<evidence type="ECO:0000313" key="10">
    <source>
        <dbReference type="EMBL" id="KAK6303780.1"/>
    </source>
</evidence>
<dbReference type="InterPro" id="IPR036397">
    <property type="entry name" value="RNaseH_sf"/>
</dbReference>
<feature type="transmembrane region" description="Helical" evidence="7">
    <location>
        <begin position="645"/>
        <end position="664"/>
    </location>
</feature>
<dbReference type="Gene3D" id="3.30.420.10">
    <property type="entry name" value="Ribonuclease H-like superfamily/Ribonuclease H"/>
    <property type="match status" value="1"/>
</dbReference>
<dbReference type="GO" id="GO:0015379">
    <property type="term" value="F:potassium:chloride symporter activity"/>
    <property type="evidence" value="ECO:0007669"/>
    <property type="project" value="TreeGrafter"/>
</dbReference>
<keyword evidence="11" id="KW-1185">Reference proteome</keyword>
<dbReference type="GO" id="GO:0008519">
    <property type="term" value="F:ammonium channel activity"/>
    <property type="evidence" value="ECO:0007669"/>
    <property type="project" value="InterPro"/>
</dbReference>
<feature type="domain" description="SLC12A transporter C-terminal" evidence="9">
    <location>
        <begin position="1154"/>
        <end position="1283"/>
    </location>
</feature>
<feature type="transmembrane region" description="Helical" evidence="7">
    <location>
        <begin position="365"/>
        <end position="385"/>
    </location>
</feature>
<comment type="caution">
    <text evidence="10">The sequence shown here is derived from an EMBL/GenBank/DDBJ whole genome shotgun (WGS) entry which is preliminary data.</text>
</comment>
<feature type="transmembrane region" description="Helical" evidence="7">
    <location>
        <begin position="312"/>
        <end position="332"/>
    </location>
</feature>
<dbReference type="GO" id="GO:0055075">
    <property type="term" value="P:potassium ion homeostasis"/>
    <property type="evidence" value="ECO:0007669"/>
    <property type="project" value="TreeGrafter"/>
</dbReference>
<evidence type="ECO:0000256" key="2">
    <source>
        <dbReference type="ARBA" id="ARBA00022692"/>
    </source>
</evidence>
<dbReference type="Pfam" id="PF00909">
    <property type="entry name" value="Ammonium_transp"/>
    <property type="match status" value="2"/>
</dbReference>
<comment type="subcellular location">
    <subcellularLocation>
        <location evidence="1">Membrane</location>
        <topology evidence="1">Multi-pass membrane protein</topology>
    </subcellularLocation>
</comment>
<feature type="transmembrane region" description="Helical" evidence="7">
    <location>
        <begin position="150"/>
        <end position="170"/>
    </location>
</feature>
<name>A0AAN8L7P7_9TELE</name>
<feature type="compositionally biased region" description="Polar residues" evidence="6">
    <location>
        <begin position="1280"/>
        <end position="1290"/>
    </location>
</feature>
<feature type="transmembrane region" description="Helical" evidence="7">
    <location>
        <begin position="1666"/>
        <end position="1687"/>
    </location>
</feature>
<evidence type="ECO:0000256" key="4">
    <source>
        <dbReference type="ARBA" id="ARBA00023136"/>
    </source>
</evidence>
<feature type="transmembrane region" description="Helical" evidence="7">
    <location>
        <begin position="1737"/>
        <end position="1756"/>
    </location>
</feature>
<dbReference type="GO" id="GO:0003676">
    <property type="term" value="F:nucleic acid binding"/>
    <property type="evidence" value="ECO:0007669"/>
    <property type="project" value="InterPro"/>
</dbReference>
<feature type="transmembrane region" description="Helical" evidence="7">
    <location>
        <begin position="816"/>
        <end position="837"/>
    </location>
</feature>
<feature type="transmembrane region" description="Helical" evidence="7">
    <location>
        <begin position="243"/>
        <end position="261"/>
    </location>
</feature>
<accession>A0AAN8L7P7</accession>
<dbReference type="SUPFAM" id="SSF111352">
    <property type="entry name" value="Ammonium transporter"/>
    <property type="match status" value="2"/>
</dbReference>
<dbReference type="Pfam" id="PF03522">
    <property type="entry name" value="SLC12"/>
    <property type="match status" value="2"/>
</dbReference>
<feature type="transmembrane region" description="Helical" evidence="7">
    <location>
        <begin position="1768"/>
        <end position="1788"/>
    </location>
</feature>
<feature type="domain" description="Ammonium transporter AmtB-like" evidence="8">
    <location>
        <begin position="1546"/>
        <end position="1884"/>
    </location>
</feature>
<keyword evidence="4 7" id="KW-0472">Membrane</keyword>
<evidence type="ECO:0000256" key="6">
    <source>
        <dbReference type="SAM" id="MobiDB-lite"/>
    </source>
</evidence>
<evidence type="ECO:0000259" key="8">
    <source>
        <dbReference type="Pfam" id="PF00909"/>
    </source>
</evidence>
<organism evidence="10 11">
    <name type="scientific">Coregonus suidteri</name>
    <dbReference type="NCBI Taxonomy" id="861788"/>
    <lineage>
        <taxon>Eukaryota</taxon>
        <taxon>Metazoa</taxon>
        <taxon>Chordata</taxon>
        <taxon>Craniata</taxon>
        <taxon>Vertebrata</taxon>
        <taxon>Euteleostomi</taxon>
        <taxon>Actinopterygii</taxon>
        <taxon>Neopterygii</taxon>
        <taxon>Teleostei</taxon>
        <taxon>Protacanthopterygii</taxon>
        <taxon>Salmoniformes</taxon>
        <taxon>Salmonidae</taxon>
        <taxon>Coregoninae</taxon>
        <taxon>Coregonus</taxon>
    </lineage>
</organism>
<dbReference type="PRINTS" id="PR00342">
    <property type="entry name" value="RHESUSRHD"/>
</dbReference>
<dbReference type="InterPro" id="IPR002229">
    <property type="entry name" value="RhesusRHD"/>
</dbReference>
<protein>
    <recommendedName>
        <fullName evidence="12">Ammonium transporter AmtB-like domain-containing protein</fullName>
    </recommendedName>
</protein>
<dbReference type="GO" id="GO:0006884">
    <property type="term" value="P:cell volume homeostasis"/>
    <property type="evidence" value="ECO:0007669"/>
    <property type="project" value="TreeGrafter"/>
</dbReference>
<dbReference type="InterPro" id="IPR018491">
    <property type="entry name" value="SLC12_C"/>
</dbReference>
<keyword evidence="2 7" id="KW-0812">Transmembrane</keyword>
<dbReference type="InterPro" id="IPR029020">
    <property type="entry name" value="Ammonium/urea_transptr"/>
</dbReference>
<comment type="function">
    <text evidence="5">Functions as an ammonia transporter. May play a role in the elimination of ammonia in the gill.</text>
</comment>
<sequence length="1948" mass="215004">MAKTKELSKDTRNKIVDLHQAGKTESAIARALKMKRGWVFQHDNDPKHTARATKEWLRKKHFKVLEWPSHLRVRLPVLVLVLEVLLLALYTAFVTYDNDTNAKLQNNETKPMDNALYRDYPYFADIQVMIFIGFGCLLAFFRLYGFSGMVFNFLTATFAIQWAILVQGYFQFSHAGKIHLGVINLINAEFACAVVLISSGGPSWERPSPVQLLVMALLEVPVFSVNEWAVIKYLRINDAGGSILIHLFACYFGLGVTFVLYRPRLNEGHAKENTSYQSDILSVMGTLFLWVFWPSFNSALTLKGDDQHRAILHTFIGLSSSTLTAFALSAMLNKNGKITMADIQNVTLAGGVTVGASVDMMISPAAAYALGVMGCTACMLGYKYLSPFLARHLRIQDQCGIHNLHGLTGLISCAAGLCAILTATEEEILSFWELRELIPGLQPGLGRSAREQALYQVAAVFSTMGVTVRTWMVGIGGVFGLLHHRLHVMLHESRVTSLRADKESHSATTATTPVGPLRVGPLSTTMLTAISMSAIATNGVVPAGGSYYMISRSLGPEFGGLSESTASIWPKPGTTFAGANVHPWCHRTSAGLHPSPGGIFLRWRGLEGADMEAAMLNNMRVVYGTIVLSFMATVVFVGVKYVNKLALVFLACVILSILAVYAGVIKTAFEPPVFPHQGLMMSCLSSPTSVCILGNRTLISKGFDVCAKVIERDNGTVTTKLWKIFCDSGVPQRYLEPVWLLPGEGRLLGEAGDLSHAGPDAPITNSNRYVLADITSFFTLAGGDLLPLCHGSVTAGVTGIMAGSNRSGDLRDAQEVTIPIGTIAAITTTSIVCILYYNMSAVVLFGACIEGVVLRDKFGEGVDGKPCDWYPGVAFTMGDRDWFLLLHLWGGASEFDSARHASCRPSPAMASSLSLKCLGIARPNGEPTWACSSQPVSVRSGIIIASLDAVAPILSMFFLMCYMFVNLACALQTLLRTPNWRPRFKFYHWALSFLGMSLCLSLMFICSWAEKEWGDGILGISLSAARFALMRLEEGPPHTKNWRSWWGTFLNNHAEAQKADQSLRKLMETEKVKGFLPGGDLLQPEGWNLPPDPGRGAGRPEAHTVLVSWPRTWKQAEDNLRFRNFIEVVRETTAASMALLVPKNIAAYPSNGERFTEGHIDVWWIVHDGGMLMLLPFLLRQHKVWRKCKMRIFTVAQMDDNSIQMKKDLITFLYHLRIDAEVEVVEMHDSDISAYTYEKTLVMEQRSQILKQMHLTKNEMEREIQSITDSSRGSIRRKNPSNLQSQQSSEEPAGVSMEEKPEEESVAVSRPKQVQLIHNKNATPTSPTTPAGSAATPGSEVQMTWTDKAETQATACHPEQGGVKDIFNMKPNQSNVRRMHTALRLNEVIMKKSKEAKLVLLNMPGPPKNCMGEENYMEFLEVLTEGLNPGPPSTWWWTRVGPTGLNRRPRVWRRVGERFDDVNVGNRVPHGGGGVMTPVHNLKQSHSKLHYGQDQRAVKGHQKQIVDLHQAGKTESAIEEDWENVICLRVRLPVLVLVLEVLLLALYTAFVTYDNDTNAKLQNNETKPMDNALYRDYPYFADIQVMIFIGFGCLLAFFRLYGFSGMVFNFLTATFAIQWAILVQGYFQFSHAGKIHLGVINLINAEFACAVVLISFGAVLGKTSPVQLLVMALLEVPVFSVNEWAVIKYLRINDAGGSILIHLFACYFGLGVTFVLYRPRLNEGHAKENTSYQSDILSVMGTLFLWVFWPSFNSALTLKGDDQHRAILHTFIGLSSSTLTAFALSAMLNKNGKITMADIQNVTLAGGVTVGASVDMMISPAAAYALGVMGCTACMLGYKYLSPFLARHLRIQDQCGIHNLHGLTGLISCAAGLCAILTATEEVYGPSMYEIFSHRAPMEGDPKLLELRELIPGLQPGLGRSAREQALYQMTSALMMSCFSTFRPTMIN</sequence>
<dbReference type="Gene3D" id="1.10.3430.10">
    <property type="entry name" value="Ammonium transporter AmtB like domains"/>
    <property type="match status" value="2"/>
</dbReference>
<feature type="transmembrane region" description="Helical" evidence="7">
    <location>
        <begin position="1532"/>
        <end position="1553"/>
    </location>
</feature>
<feature type="compositionally biased region" description="Low complexity" evidence="6">
    <location>
        <begin position="1322"/>
        <end position="1339"/>
    </location>
</feature>
<dbReference type="Gene3D" id="1.20.1740.10">
    <property type="entry name" value="Amino acid/polyamine transporter I"/>
    <property type="match status" value="2"/>
</dbReference>
<evidence type="ECO:0000256" key="3">
    <source>
        <dbReference type="ARBA" id="ARBA00022989"/>
    </source>
</evidence>
<feature type="transmembrane region" description="Helical" evidence="7">
    <location>
        <begin position="1821"/>
        <end position="1841"/>
    </location>
</feature>
<proteinExistence type="predicted"/>
<dbReference type="GO" id="GO:0055064">
    <property type="term" value="P:chloride ion homeostasis"/>
    <property type="evidence" value="ECO:0007669"/>
    <property type="project" value="TreeGrafter"/>
</dbReference>
<dbReference type="GO" id="GO:0005886">
    <property type="term" value="C:plasma membrane"/>
    <property type="evidence" value="ECO:0007669"/>
    <property type="project" value="InterPro"/>
</dbReference>
<dbReference type="PANTHER" id="PTHR11827:SF54">
    <property type="entry name" value="SOLUTE CARRIER FAMILY 12 MEMBER 5"/>
    <property type="match status" value="1"/>
</dbReference>
<dbReference type="GO" id="GO:0045202">
    <property type="term" value="C:synapse"/>
    <property type="evidence" value="ECO:0007669"/>
    <property type="project" value="GOC"/>
</dbReference>
<feature type="transmembrane region" description="Helical" evidence="7">
    <location>
        <begin position="1639"/>
        <end position="1660"/>
    </location>
</feature>
<feature type="transmembrane region" description="Helical" evidence="7">
    <location>
        <begin position="942"/>
        <end position="965"/>
    </location>
</feature>
<evidence type="ECO:0000256" key="5">
    <source>
        <dbReference type="ARBA" id="ARBA00025220"/>
    </source>
</evidence>
<gene>
    <name evidence="10" type="ORF">J4Q44_G00262340</name>
</gene>
<feature type="transmembrane region" description="Helical" evidence="7">
    <location>
        <begin position="122"/>
        <end position="144"/>
    </location>
</feature>
<feature type="transmembrane region" description="Helical" evidence="7">
    <location>
        <begin position="1699"/>
        <end position="1717"/>
    </location>
</feature>
<keyword evidence="3 7" id="KW-1133">Transmembrane helix</keyword>
<evidence type="ECO:0008006" key="12">
    <source>
        <dbReference type="Google" id="ProtNLM"/>
    </source>
</evidence>
<feature type="transmembrane region" description="Helical" evidence="7">
    <location>
        <begin position="1579"/>
        <end position="1601"/>
    </location>
</feature>
<dbReference type="GO" id="GO:1990573">
    <property type="term" value="P:potassium ion import across plasma membrane"/>
    <property type="evidence" value="ECO:0007669"/>
    <property type="project" value="TreeGrafter"/>
</dbReference>
<feature type="transmembrane region" description="Helical" evidence="7">
    <location>
        <begin position="986"/>
        <end position="1005"/>
    </location>
</feature>
<evidence type="ECO:0000256" key="1">
    <source>
        <dbReference type="ARBA" id="ARBA00004141"/>
    </source>
</evidence>
<dbReference type="GO" id="GO:0007268">
    <property type="term" value="P:chemical synaptic transmission"/>
    <property type="evidence" value="ECO:0007669"/>
    <property type="project" value="TreeGrafter"/>
</dbReference>
<dbReference type="PANTHER" id="PTHR11827">
    <property type="entry name" value="SOLUTE CARRIER FAMILY 12, CATION COTRANSPORTERS"/>
    <property type="match status" value="1"/>
</dbReference>
<feature type="domain" description="Ammonium transporter AmtB-like" evidence="8">
    <location>
        <begin position="89"/>
        <end position="472"/>
    </location>
</feature>
<dbReference type="InterPro" id="IPR004842">
    <property type="entry name" value="SLC12A_fam"/>
</dbReference>
<feature type="region of interest" description="Disordered" evidence="6">
    <location>
        <begin position="1264"/>
        <end position="1340"/>
    </location>
</feature>
<dbReference type="InterPro" id="IPR024041">
    <property type="entry name" value="NH4_transpt_AmtB-like_dom"/>
</dbReference>
<dbReference type="EMBL" id="JAGTTL010000024">
    <property type="protein sequence ID" value="KAK6303780.1"/>
    <property type="molecule type" value="Genomic_DNA"/>
</dbReference>
<feature type="transmembrane region" description="Helical" evidence="7">
    <location>
        <begin position="1607"/>
        <end position="1627"/>
    </location>
</feature>
<feature type="transmembrane region" description="Helical" evidence="7">
    <location>
        <begin position="621"/>
        <end position="639"/>
    </location>
</feature>
<feature type="transmembrane region" description="Helical" evidence="7">
    <location>
        <begin position="75"/>
        <end position="96"/>
    </location>
</feature>
<evidence type="ECO:0000313" key="11">
    <source>
        <dbReference type="Proteomes" id="UP001356427"/>
    </source>
</evidence>
<feature type="transmembrane region" description="Helical" evidence="7">
    <location>
        <begin position="210"/>
        <end position="231"/>
    </location>
</feature>
<dbReference type="Proteomes" id="UP001356427">
    <property type="component" value="Unassembled WGS sequence"/>
</dbReference>
<reference evidence="10 11" key="1">
    <citation type="submission" date="2021-04" db="EMBL/GenBank/DDBJ databases">
        <authorList>
            <person name="De Guttry C."/>
            <person name="Zahm M."/>
            <person name="Klopp C."/>
            <person name="Cabau C."/>
            <person name="Louis A."/>
            <person name="Berthelot C."/>
            <person name="Parey E."/>
            <person name="Roest Crollius H."/>
            <person name="Montfort J."/>
            <person name="Robinson-Rechavi M."/>
            <person name="Bucao C."/>
            <person name="Bouchez O."/>
            <person name="Gislard M."/>
            <person name="Lluch J."/>
            <person name="Milhes M."/>
            <person name="Lampietro C."/>
            <person name="Lopez Roques C."/>
            <person name="Donnadieu C."/>
            <person name="Braasch I."/>
            <person name="Desvignes T."/>
            <person name="Postlethwait J."/>
            <person name="Bobe J."/>
            <person name="Wedekind C."/>
            <person name="Guiguen Y."/>
        </authorList>
    </citation>
    <scope>NUCLEOTIDE SEQUENCE [LARGE SCALE GENOMIC DNA]</scope>
    <source>
        <strain evidence="10">Cs_M1</strain>
        <tissue evidence="10">Blood</tissue>
    </source>
</reference>
<evidence type="ECO:0000256" key="7">
    <source>
        <dbReference type="SAM" id="Phobius"/>
    </source>
</evidence>
<feature type="domain" description="SLC12A transporter C-terminal" evidence="9">
    <location>
        <begin position="1375"/>
        <end position="1429"/>
    </location>
</feature>
<feature type="transmembrane region" description="Helical" evidence="7">
    <location>
        <begin position="281"/>
        <end position="300"/>
    </location>
</feature>